<protein>
    <submittedName>
        <fullName evidence="1">Uncharacterized protein</fullName>
    </submittedName>
</protein>
<dbReference type="RefSeq" id="WP_284919233.1">
    <property type="nucleotide sequence ID" value="NZ_CP126980.1"/>
</dbReference>
<proteinExistence type="predicted"/>
<evidence type="ECO:0000313" key="2">
    <source>
        <dbReference type="Proteomes" id="UP001240150"/>
    </source>
</evidence>
<dbReference type="EMBL" id="CP126980">
    <property type="protein sequence ID" value="WIM97839.1"/>
    <property type="molecule type" value="Genomic_DNA"/>
</dbReference>
<accession>A0ABY8WIY3</accession>
<dbReference type="Proteomes" id="UP001240150">
    <property type="component" value="Chromosome"/>
</dbReference>
<keyword evidence="2" id="KW-1185">Reference proteome</keyword>
<evidence type="ECO:0000313" key="1">
    <source>
        <dbReference type="EMBL" id="WIM97839.1"/>
    </source>
</evidence>
<name>A0ABY8WIY3_9ACTN</name>
<reference evidence="1 2" key="1">
    <citation type="submission" date="2023-06" db="EMBL/GenBank/DDBJ databases">
        <authorList>
            <person name="Yushchuk O."/>
            <person name="Binda E."/>
            <person name="Ruckert-Reed C."/>
            <person name="Fedorenko V."/>
            <person name="Kalinowski J."/>
            <person name="Marinelli F."/>
        </authorList>
    </citation>
    <scope>NUCLEOTIDE SEQUENCE [LARGE SCALE GENOMIC DNA]</scope>
    <source>
        <strain evidence="1 2">NRRL 3884</strain>
    </source>
</reference>
<sequence>MGKFVLLNARLFQAGADLTTVNNKVELSAEVEEKEATAFAPSGDVYKEVLGGLRSASLQASGQWEADDVVLGKIDDTAWAGLGAITPMTVCPATAAVGSLAWFSGFLRTNYQLGDAVGSVAPWSSNGSGTWPLVRGAVAHDPGTARTATGNGTVIQIAAASPGVPAGKQLYAAVHVLSVAGTTPSLTVAIQTDDTAGFASPTTAITFNAATAKGGQILRAAGPITDNYVRASWTISGTSPSFLFLVSVGVA</sequence>
<organism evidence="1 2">
    <name type="scientific">Actinoplanes oblitus</name>
    <dbReference type="NCBI Taxonomy" id="3040509"/>
    <lineage>
        <taxon>Bacteria</taxon>
        <taxon>Bacillati</taxon>
        <taxon>Actinomycetota</taxon>
        <taxon>Actinomycetes</taxon>
        <taxon>Micromonosporales</taxon>
        <taxon>Micromonosporaceae</taxon>
        <taxon>Actinoplanes</taxon>
    </lineage>
</organism>
<gene>
    <name evidence="1" type="ORF">ACTOB_001393</name>
</gene>